<dbReference type="RefSeq" id="WP_005201969.1">
    <property type="nucleotide sequence ID" value="NZ_BAFC01000006.1"/>
</dbReference>
<dbReference type="AlphaFoldDB" id="H5TV62"/>
<evidence type="ECO:0008006" key="5">
    <source>
        <dbReference type="Google" id="ProtNLM"/>
    </source>
</evidence>
<dbReference type="PROSITE" id="PS51257">
    <property type="entry name" value="PROKAR_LIPOPROTEIN"/>
    <property type="match status" value="1"/>
</dbReference>
<feature type="compositionally biased region" description="Polar residues" evidence="1">
    <location>
        <begin position="24"/>
        <end position="33"/>
    </location>
</feature>
<feature type="compositionally biased region" description="Low complexity" evidence="1">
    <location>
        <begin position="34"/>
        <end position="67"/>
    </location>
</feature>
<name>H5TV62_9ACTN</name>
<proteinExistence type="predicted"/>
<reference evidence="3 4" key="1">
    <citation type="submission" date="2012-02" db="EMBL/GenBank/DDBJ databases">
        <title>Whole genome shotgun sequence of Gordonia sputi NBRC 100414.</title>
        <authorList>
            <person name="Yoshida I."/>
            <person name="Hosoyama A."/>
            <person name="Tsuchikane K."/>
            <person name="Katsumata H."/>
            <person name="Yamazaki S."/>
            <person name="Fujita N."/>
        </authorList>
    </citation>
    <scope>NUCLEOTIDE SEQUENCE [LARGE SCALE GENOMIC DNA]</scope>
    <source>
        <strain evidence="3 4">NBRC 100414</strain>
    </source>
</reference>
<feature type="region of interest" description="Disordered" evidence="1">
    <location>
        <begin position="24"/>
        <end position="67"/>
    </location>
</feature>
<evidence type="ECO:0000256" key="1">
    <source>
        <dbReference type="SAM" id="MobiDB-lite"/>
    </source>
</evidence>
<dbReference type="EMBL" id="BAFC01000006">
    <property type="protein sequence ID" value="GAB37370.1"/>
    <property type="molecule type" value="Genomic_DNA"/>
</dbReference>
<evidence type="ECO:0000313" key="3">
    <source>
        <dbReference type="EMBL" id="GAB37370.1"/>
    </source>
</evidence>
<protein>
    <recommendedName>
        <fullName evidence="5">Lipoprotein</fullName>
    </recommendedName>
</protein>
<accession>H5TV62</accession>
<sequence>MRSIWGMLAAASVLVLAGCATDSGTATTTSQHKPSVSAVTMTVPSSTPTATVTTTAPPQTPTVAPVSEGAQCGPIGATAVFADGSTAYCSRLAGTDGAVWSSVQGVAPNPDLPRTATPGPSLGDQCIGADIGRTATDANGNAIICTNYQWQLNTGQTPEHRWADDQRAWSDCIQTKTTEECRAELNSGG</sequence>
<gene>
    <name evidence="3" type="ORF">GOSPT_006_00610</name>
</gene>
<dbReference type="Proteomes" id="UP000005845">
    <property type="component" value="Unassembled WGS sequence"/>
</dbReference>
<feature type="signal peptide" evidence="2">
    <location>
        <begin position="1"/>
        <end position="17"/>
    </location>
</feature>
<keyword evidence="2" id="KW-0732">Signal</keyword>
<evidence type="ECO:0000256" key="2">
    <source>
        <dbReference type="SAM" id="SignalP"/>
    </source>
</evidence>
<evidence type="ECO:0000313" key="4">
    <source>
        <dbReference type="Proteomes" id="UP000005845"/>
    </source>
</evidence>
<keyword evidence="4" id="KW-1185">Reference proteome</keyword>
<feature type="chain" id="PRO_5039154563" description="Lipoprotein" evidence="2">
    <location>
        <begin position="18"/>
        <end position="189"/>
    </location>
</feature>
<comment type="caution">
    <text evidence="3">The sequence shown here is derived from an EMBL/GenBank/DDBJ whole genome shotgun (WGS) entry which is preliminary data.</text>
</comment>
<organism evidence="3 4">
    <name type="scientific">Gordonia sputi NBRC 100414</name>
    <dbReference type="NCBI Taxonomy" id="1089453"/>
    <lineage>
        <taxon>Bacteria</taxon>
        <taxon>Bacillati</taxon>
        <taxon>Actinomycetota</taxon>
        <taxon>Actinomycetes</taxon>
        <taxon>Mycobacteriales</taxon>
        <taxon>Gordoniaceae</taxon>
        <taxon>Gordonia</taxon>
    </lineage>
</organism>